<proteinExistence type="predicted"/>
<dbReference type="InterPro" id="IPR004839">
    <property type="entry name" value="Aminotransferase_I/II_large"/>
</dbReference>
<dbReference type="Gene3D" id="3.90.1150.10">
    <property type="entry name" value="Aspartate Aminotransferase, domain 1"/>
    <property type="match status" value="1"/>
</dbReference>
<dbReference type="InterPro" id="IPR015424">
    <property type="entry name" value="PyrdxlP-dep_Trfase"/>
</dbReference>
<dbReference type="Proteomes" id="UP000467488">
    <property type="component" value="Chromosome"/>
</dbReference>
<accession>A0A377F733</accession>
<reference evidence="2 5" key="2">
    <citation type="submission" date="2020-01" db="EMBL/GenBank/DDBJ databases">
        <title>Dynamics of blaIMP-6 dissemination in carbapenem resistant Enterobacteriacea isolated from regional surveillance in Osaka, Japan.</title>
        <authorList>
            <person name="Abe R."/>
            <person name="Akeda Y."/>
            <person name="Sugawara Y."/>
            <person name="Yamamoto N."/>
            <person name="Tomono K."/>
            <person name="Takeuchi D."/>
            <person name="Kawahara R."/>
            <person name="Hamada S."/>
        </authorList>
    </citation>
    <scope>NUCLEOTIDE SEQUENCE [LARGE SCALE GENOMIC DNA]</scope>
    <source>
        <strain evidence="2 5">E300</strain>
    </source>
</reference>
<dbReference type="EMBL" id="UGET01000006">
    <property type="protein sequence ID" value="STN25794.1"/>
    <property type="molecule type" value="Genomic_DNA"/>
</dbReference>
<reference evidence="3 4" key="1">
    <citation type="submission" date="2018-06" db="EMBL/GenBank/DDBJ databases">
        <authorList>
            <consortium name="Pathogen Informatics"/>
            <person name="Doyle S."/>
        </authorList>
    </citation>
    <scope>NUCLEOTIDE SEQUENCE [LARGE SCALE GENOMIC DNA]</scope>
    <source>
        <strain evidence="3 4">NCTC13148</strain>
    </source>
</reference>
<dbReference type="Proteomes" id="UP000254255">
    <property type="component" value="Unassembled WGS sequence"/>
</dbReference>
<keyword evidence="3" id="KW-0012">Acyltransferase</keyword>
<name>A0A377F733_ECOLX</name>
<evidence type="ECO:0000313" key="2">
    <source>
        <dbReference type="EMBL" id="BBU85449.1"/>
    </source>
</evidence>
<dbReference type="EMBL" id="AP022360">
    <property type="protein sequence ID" value="BBU85449.1"/>
    <property type="molecule type" value="Genomic_DNA"/>
</dbReference>
<feature type="domain" description="Aminotransferase class I/classII large" evidence="1">
    <location>
        <begin position="2"/>
        <end position="58"/>
    </location>
</feature>
<dbReference type="GO" id="GO:0008710">
    <property type="term" value="F:8-amino-7-oxononanoate synthase activity"/>
    <property type="evidence" value="ECO:0007669"/>
    <property type="project" value="UniProtKB-EC"/>
</dbReference>
<dbReference type="SUPFAM" id="SSF53383">
    <property type="entry name" value="PLP-dependent transferases"/>
    <property type="match status" value="1"/>
</dbReference>
<dbReference type="Pfam" id="PF00155">
    <property type="entry name" value="Aminotran_1_2"/>
    <property type="match status" value="1"/>
</dbReference>
<evidence type="ECO:0000313" key="5">
    <source>
        <dbReference type="Proteomes" id="UP000467488"/>
    </source>
</evidence>
<evidence type="ECO:0000259" key="1">
    <source>
        <dbReference type="Pfam" id="PF00155"/>
    </source>
</evidence>
<dbReference type="EC" id="2.3.1.47" evidence="3"/>
<dbReference type="GO" id="GO:0030170">
    <property type="term" value="F:pyridoxal phosphate binding"/>
    <property type="evidence" value="ECO:0007669"/>
    <property type="project" value="InterPro"/>
</dbReference>
<keyword evidence="3" id="KW-0808">Transferase</keyword>
<sequence length="62" mass="6804">MIVGDNSRALQLAEKLRQQGCWVTAIRPPTVPAGTARLRLTLTAAHEMQDIDRLLEVLHGNG</sequence>
<organism evidence="3 4">
    <name type="scientific">Escherichia coli</name>
    <dbReference type="NCBI Taxonomy" id="562"/>
    <lineage>
        <taxon>Bacteria</taxon>
        <taxon>Pseudomonadati</taxon>
        <taxon>Pseudomonadota</taxon>
        <taxon>Gammaproteobacteria</taxon>
        <taxon>Enterobacterales</taxon>
        <taxon>Enterobacteriaceae</taxon>
        <taxon>Escherichia</taxon>
    </lineage>
</organism>
<protein>
    <submittedName>
        <fullName evidence="3">8-amino-7-oxononanoate synthase</fullName>
        <ecNumber evidence="3">2.3.1.47</ecNumber>
    </submittedName>
</protein>
<dbReference type="InterPro" id="IPR015422">
    <property type="entry name" value="PyrdxlP-dep_Trfase_small"/>
</dbReference>
<gene>
    <name evidence="3" type="primary">bioF_1</name>
    <name evidence="2" type="ORF">EIMP300_68490</name>
    <name evidence="3" type="ORF">NCTC13148_06203</name>
</gene>
<evidence type="ECO:0000313" key="3">
    <source>
        <dbReference type="EMBL" id="STN25794.1"/>
    </source>
</evidence>
<dbReference type="AlphaFoldDB" id="A0A377F733"/>
<evidence type="ECO:0000313" key="4">
    <source>
        <dbReference type="Proteomes" id="UP000254255"/>
    </source>
</evidence>